<evidence type="ECO:0000313" key="2">
    <source>
        <dbReference type="Proteomes" id="UP000094893"/>
    </source>
</evidence>
<accession>A0A1C2IIK4</accession>
<dbReference type="EMBL" id="LWSA01000307">
    <property type="protein sequence ID" value="OCX68239.1"/>
    <property type="molecule type" value="Genomic_DNA"/>
</dbReference>
<reference evidence="1 2" key="1">
    <citation type="journal article" date="2016" name="Int. J. Mol. Sci.">
        <title>Comparative genomics of the extreme acidophile Acidithiobacillus thiooxidans reveals intraspecific divergence and niche adaptation.</title>
        <authorList>
            <person name="Zhang X."/>
            <person name="Feng X."/>
            <person name="Tao J."/>
            <person name="Ma L."/>
            <person name="Xiao Y."/>
            <person name="Liang Y."/>
            <person name="Liu X."/>
            <person name="Yin H."/>
        </authorList>
    </citation>
    <scope>NUCLEOTIDE SEQUENCE [LARGE SCALE GENOMIC DNA]</scope>
    <source>
        <strain evidence="1 2">A02</strain>
    </source>
</reference>
<sequence length="66" mass="7312">MMEKNEETLVYDAFSAPHPVVEWLLSMVEKGVDVGPMPLGPSRICKNRREMEREVLVNAGLGGGIQ</sequence>
<dbReference type="Proteomes" id="UP000094893">
    <property type="component" value="Unassembled WGS sequence"/>
</dbReference>
<evidence type="ECO:0000313" key="1">
    <source>
        <dbReference type="EMBL" id="OCX68239.1"/>
    </source>
</evidence>
<organism evidence="1 2">
    <name type="scientific">Acidithiobacillus thiooxidans</name>
    <name type="common">Thiobacillus thiooxidans</name>
    <dbReference type="NCBI Taxonomy" id="930"/>
    <lineage>
        <taxon>Bacteria</taxon>
        <taxon>Pseudomonadati</taxon>
        <taxon>Pseudomonadota</taxon>
        <taxon>Acidithiobacillia</taxon>
        <taxon>Acidithiobacillales</taxon>
        <taxon>Acidithiobacillaceae</taxon>
        <taxon>Acidithiobacillus</taxon>
    </lineage>
</organism>
<dbReference type="RefSeq" id="WP_024894065.1">
    <property type="nucleotide sequence ID" value="NZ_LWRZ01000123.1"/>
</dbReference>
<protein>
    <submittedName>
        <fullName evidence="1">Uncharacterized protein</fullName>
    </submittedName>
</protein>
<dbReference type="AlphaFoldDB" id="A0A1C2IIK4"/>
<proteinExistence type="predicted"/>
<name>A0A1C2IIK4_ACITH</name>
<comment type="caution">
    <text evidence="1">The sequence shown here is derived from an EMBL/GenBank/DDBJ whole genome shotgun (WGS) entry which is preliminary data.</text>
</comment>
<gene>
    <name evidence="1" type="ORF">A6P07_18620</name>
</gene>